<dbReference type="GeneID" id="54292498"/>
<gene>
    <name evidence="1" type="ORF">K452DRAFT_10939</name>
</gene>
<dbReference type="RefSeq" id="XP_033398515.1">
    <property type="nucleotide sequence ID" value="XM_033535006.1"/>
</dbReference>
<evidence type="ECO:0000313" key="2">
    <source>
        <dbReference type="Proteomes" id="UP000799438"/>
    </source>
</evidence>
<reference evidence="1" key="1">
    <citation type="journal article" date="2020" name="Stud. Mycol.">
        <title>101 Dothideomycetes genomes: a test case for predicting lifestyles and emergence of pathogens.</title>
        <authorList>
            <person name="Haridas S."/>
            <person name="Albert R."/>
            <person name="Binder M."/>
            <person name="Bloem J."/>
            <person name="Labutti K."/>
            <person name="Salamov A."/>
            <person name="Andreopoulos B."/>
            <person name="Baker S."/>
            <person name="Barry K."/>
            <person name="Bills G."/>
            <person name="Bluhm B."/>
            <person name="Cannon C."/>
            <person name="Castanera R."/>
            <person name="Culley D."/>
            <person name="Daum C."/>
            <person name="Ezra D."/>
            <person name="Gonzalez J."/>
            <person name="Henrissat B."/>
            <person name="Kuo A."/>
            <person name="Liang C."/>
            <person name="Lipzen A."/>
            <person name="Lutzoni F."/>
            <person name="Magnuson J."/>
            <person name="Mondo S."/>
            <person name="Nolan M."/>
            <person name="Ohm R."/>
            <person name="Pangilinan J."/>
            <person name="Park H.-J."/>
            <person name="Ramirez L."/>
            <person name="Alfaro M."/>
            <person name="Sun H."/>
            <person name="Tritt A."/>
            <person name="Yoshinaga Y."/>
            <person name="Zwiers L.-H."/>
            <person name="Turgeon B."/>
            <person name="Goodwin S."/>
            <person name="Spatafora J."/>
            <person name="Crous P."/>
            <person name="Grigoriev I."/>
        </authorList>
    </citation>
    <scope>NUCLEOTIDE SEQUENCE</scope>
    <source>
        <strain evidence="1">CBS 121167</strain>
    </source>
</reference>
<proteinExistence type="predicted"/>
<organism evidence="1 2">
    <name type="scientific">Aplosporella prunicola CBS 121167</name>
    <dbReference type="NCBI Taxonomy" id="1176127"/>
    <lineage>
        <taxon>Eukaryota</taxon>
        <taxon>Fungi</taxon>
        <taxon>Dikarya</taxon>
        <taxon>Ascomycota</taxon>
        <taxon>Pezizomycotina</taxon>
        <taxon>Dothideomycetes</taxon>
        <taxon>Dothideomycetes incertae sedis</taxon>
        <taxon>Botryosphaeriales</taxon>
        <taxon>Aplosporellaceae</taxon>
        <taxon>Aplosporella</taxon>
    </lineage>
</organism>
<name>A0A6A6BH81_9PEZI</name>
<evidence type="ECO:0000313" key="1">
    <source>
        <dbReference type="EMBL" id="KAF2142803.1"/>
    </source>
</evidence>
<dbReference type="AlphaFoldDB" id="A0A6A6BH81"/>
<sequence length="87" mass="9504">MGKLGGVIALSRPSRSGTRATLFGVARRGNAKSRAANRDAHRARRSDPLLASTYLTFLWLRKTWPTNSPLSEAQMLQPVSTVDSHQG</sequence>
<keyword evidence="2" id="KW-1185">Reference proteome</keyword>
<dbReference type="Proteomes" id="UP000799438">
    <property type="component" value="Unassembled WGS sequence"/>
</dbReference>
<dbReference type="EMBL" id="ML995483">
    <property type="protein sequence ID" value="KAF2142803.1"/>
    <property type="molecule type" value="Genomic_DNA"/>
</dbReference>
<accession>A0A6A6BH81</accession>
<protein>
    <submittedName>
        <fullName evidence="1">Uncharacterized protein</fullName>
    </submittedName>
</protein>